<keyword evidence="9 12" id="KW-1133">Transmembrane helix</keyword>
<evidence type="ECO:0000256" key="9">
    <source>
        <dbReference type="ARBA" id="ARBA00022989"/>
    </source>
</evidence>
<comment type="similarity">
    <text evidence="3">Belongs to the complex I NDUFB3 subunit family.</text>
</comment>
<dbReference type="GO" id="GO:0005743">
    <property type="term" value="C:mitochondrial inner membrane"/>
    <property type="evidence" value="ECO:0007669"/>
    <property type="project" value="UniProtKB-SubCell"/>
</dbReference>
<dbReference type="GO" id="GO:0032981">
    <property type="term" value="P:mitochondrial respiratory chain complex I assembly"/>
    <property type="evidence" value="ECO:0007669"/>
    <property type="project" value="TreeGrafter"/>
</dbReference>
<evidence type="ECO:0000256" key="2">
    <source>
        <dbReference type="ARBA" id="ARBA00004298"/>
    </source>
</evidence>
<evidence type="ECO:0000313" key="13">
    <source>
        <dbReference type="EMBL" id="CDR39224.1"/>
    </source>
</evidence>
<evidence type="ECO:0000256" key="1">
    <source>
        <dbReference type="ARBA" id="ARBA00003195"/>
    </source>
</evidence>
<dbReference type="InterPro" id="IPR012576">
    <property type="entry name" value="NDUFB3"/>
</dbReference>
<evidence type="ECO:0000256" key="4">
    <source>
        <dbReference type="ARBA" id="ARBA00022448"/>
    </source>
</evidence>
<organism evidence="13">
    <name type="scientific">Cyberlindnera fabianii</name>
    <name type="common">Yeast</name>
    <name type="synonym">Hansenula fabianii</name>
    <dbReference type="NCBI Taxonomy" id="36022"/>
    <lineage>
        <taxon>Eukaryota</taxon>
        <taxon>Fungi</taxon>
        <taxon>Dikarya</taxon>
        <taxon>Ascomycota</taxon>
        <taxon>Saccharomycotina</taxon>
        <taxon>Saccharomycetes</taxon>
        <taxon>Phaffomycetales</taxon>
        <taxon>Phaffomycetaceae</taxon>
        <taxon>Cyberlindnera</taxon>
    </lineage>
</organism>
<keyword evidence="10" id="KW-0496">Mitochondrion</keyword>
<keyword evidence="7" id="KW-0999">Mitochondrion inner membrane</keyword>
<evidence type="ECO:0000256" key="5">
    <source>
        <dbReference type="ARBA" id="ARBA00022660"/>
    </source>
</evidence>
<dbReference type="PANTHER" id="PTHR15082:SF2">
    <property type="entry name" value="NADH DEHYDROGENASE [UBIQUINONE] 1 BETA SUBCOMPLEX SUBUNIT 3"/>
    <property type="match status" value="1"/>
</dbReference>
<gene>
    <name evidence="13" type="ORF">CYFA0S_03e01024g</name>
</gene>
<dbReference type="PANTHER" id="PTHR15082">
    <property type="entry name" value="NADH-UBIQUINONE OXIDOREDUCTASE B12 SUBUNIT"/>
    <property type="match status" value="1"/>
</dbReference>
<dbReference type="GO" id="GO:0022900">
    <property type="term" value="P:electron transport chain"/>
    <property type="evidence" value="ECO:0007669"/>
    <property type="project" value="InterPro"/>
</dbReference>
<name>A0A061AWY1_CYBFA</name>
<evidence type="ECO:0000256" key="3">
    <source>
        <dbReference type="ARBA" id="ARBA00005667"/>
    </source>
</evidence>
<sequence length="71" mass="8631">MRQTLLRRATSDPWAKRDAWRYEGHFSKKFMYRNLWPGFTYGVGAFVVYVVAEKLFFPPQHHHEESHDEHH</sequence>
<evidence type="ECO:0000256" key="10">
    <source>
        <dbReference type="ARBA" id="ARBA00023128"/>
    </source>
</evidence>
<accession>A0A061AWY1</accession>
<evidence type="ECO:0000256" key="8">
    <source>
        <dbReference type="ARBA" id="ARBA00022982"/>
    </source>
</evidence>
<evidence type="ECO:0000256" key="7">
    <source>
        <dbReference type="ARBA" id="ARBA00022792"/>
    </source>
</evidence>
<evidence type="ECO:0000256" key="6">
    <source>
        <dbReference type="ARBA" id="ARBA00022692"/>
    </source>
</evidence>
<dbReference type="EMBL" id="LK052888">
    <property type="protein sequence ID" value="CDR39224.1"/>
    <property type="molecule type" value="Genomic_DNA"/>
</dbReference>
<comment type="function">
    <text evidence="1">Accessory subunit of the mitochondrial membrane respiratory chain NADH dehydrogenase (Complex I), that is believed not to be involved in catalysis. Complex I functions in the transfer of electrons from NADH to the respiratory chain. The immediate electron acceptor for the enzyme is believed to be ubiquinone.</text>
</comment>
<evidence type="ECO:0000256" key="11">
    <source>
        <dbReference type="ARBA" id="ARBA00023136"/>
    </source>
</evidence>
<keyword evidence="8" id="KW-0249">Electron transport</keyword>
<evidence type="ECO:0000256" key="12">
    <source>
        <dbReference type="SAM" id="Phobius"/>
    </source>
</evidence>
<keyword evidence="11 12" id="KW-0472">Membrane</keyword>
<reference evidence="13" key="1">
    <citation type="journal article" date="2014" name="Genome Announc.">
        <title>Genome sequence of the yeast Cyberlindnera fabianii (Hansenula fabianii).</title>
        <authorList>
            <person name="Freel K.C."/>
            <person name="Sarilar V."/>
            <person name="Neuveglise C."/>
            <person name="Devillers H."/>
            <person name="Friedrich A."/>
            <person name="Schacherer J."/>
        </authorList>
    </citation>
    <scope>NUCLEOTIDE SEQUENCE</scope>
    <source>
        <strain evidence="13">YJS4271</strain>
    </source>
</reference>
<dbReference type="OrthoDB" id="521512at2759"/>
<dbReference type="AlphaFoldDB" id="A0A061AWY1"/>
<protein>
    <submittedName>
        <fullName evidence="13">CYFA0S03e01024g1_1</fullName>
    </submittedName>
</protein>
<keyword evidence="5" id="KW-0679">Respiratory chain</keyword>
<keyword evidence="6 12" id="KW-0812">Transmembrane</keyword>
<dbReference type="Pfam" id="PF08122">
    <property type="entry name" value="NDUF_B12"/>
    <property type="match status" value="1"/>
</dbReference>
<feature type="transmembrane region" description="Helical" evidence="12">
    <location>
        <begin position="35"/>
        <end position="52"/>
    </location>
</feature>
<keyword evidence="4" id="KW-0813">Transport</keyword>
<proteinExistence type="inferred from homology"/>
<comment type="subcellular location">
    <subcellularLocation>
        <location evidence="2">Mitochondrion inner membrane</location>
        <topology evidence="2">Single-pass membrane protein</topology>
        <orientation evidence="2">Matrix side</orientation>
    </subcellularLocation>
</comment>